<sequence>MSSECKLADSLGNKSLVHNTIQERPACYNICMIFFMEKASNGSGIPAILATHNTDTGKQGARKVSELGINKENKKIEHAQL</sequence>
<dbReference type="EC" id="1.5.5.2" evidence="2 5"/>
<dbReference type="InterPro" id="IPR002872">
    <property type="entry name" value="Proline_DH_dom"/>
</dbReference>
<keyword evidence="5" id="KW-0274">FAD</keyword>
<keyword evidence="3 5" id="KW-0560">Oxidoreductase</keyword>
<reference evidence="7 8" key="1">
    <citation type="submission" date="2022-03" db="EMBL/GenBank/DDBJ databases">
        <authorList>
            <person name="Macdonald S."/>
            <person name="Ahmed S."/>
            <person name="Newling K."/>
        </authorList>
    </citation>
    <scope>NUCLEOTIDE SEQUENCE [LARGE SCALE GENOMIC DNA]</scope>
</reference>
<evidence type="ECO:0000259" key="6">
    <source>
        <dbReference type="Pfam" id="PF01619"/>
    </source>
</evidence>
<dbReference type="PANTHER" id="PTHR13914:SF31">
    <property type="entry name" value="PROLINE DEHYDROGENASE 2, MITOCHONDRIAL"/>
    <property type="match status" value="1"/>
</dbReference>
<name>A0ABC8KBQ1_ERUVS</name>
<comment type="caution">
    <text evidence="7">The sequence shown here is derived from an EMBL/GenBank/DDBJ whole genome shotgun (WGS) entry which is preliminary data.</text>
</comment>
<evidence type="ECO:0000313" key="8">
    <source>
        <dbReference type="Proteomes" id="UP001642260"/>
    </source>
</evidence>
<evidence type="ECO:0000313" key="7">
    <source>
        <dbReference type="EMBL" id="CAH8354987.1"/>
    </source>
</evidence>
<dbReference type="InterPro" id="IPR029041">
    <property type="entry name" value="FAD-linked_oxidoreductase-like"/>
</dbReference>
<dbReference type="InterPro" id="IPR015659">
    <property type="entry name" value="Proline_oxidase"/>
</dbReference>
<evidence type="ECO:0000256" key="2">
    <source>
        <dbReference type="ARBA" id="ARBA00012695"/>
    </source>
</evidence>
<keyword evidence="5" id="KW-0285">Flavoprotein</keyword>
<dbReference type="Proteomes" id="UP001642260">
    <property type="component" value="Unassembled WGS sequence"/>
</dbReference>
<evidence type="ECO:0000256" key="1">
    <source>
        <dbReference type="ARBA" id="ARBA00005869"/>
    </source>
</evidence>
<comment type="function">
    <text evidence="5">Converts proline to delta-1-pyrroline-5-carboxylate.</text>
</comment>
<dbReference type="GO" id="GO:0004657">
    <property type="term" value="F:proline dehydrogenase activity"/>
    <property type="evidence" value="ECO:0007669"/>
    <property type="project" value="UniProtKB-EC"/>
</dbReference>
<keyword evidence="8" id="KW-1185">Reference proteome</keyword>
<accession>A0ABC8KBQ1</accession>
<gene>
    <name evidence="7" type="ORF">ERUC_LOCUS20742</name>
</gene>
<organism evidence="7 8">
    <name type="scientific">Eruca vesicaria subsp. sativa</name>
    <name type="common">Garden rocket</name>
    <name type="synonym">Eruca sativa</name>
    <dbReference type="NCBI Taxonomy" id="29727"/>
    <lineage>
        <taxon>Eukaryota</taxon>
        <taxon>Viridiplantae</taxon>
        <taxon>Streptophyta</taxon>
        <taxon>Embryophyta</taxon>
        <taxon>Tracheophyta</taxon>
        <taxon>Spermatophyta</taxon>
        <taxon>Magnoliopsida</taxon>
        <taxon>eudicotyledons</taxon>
        <taxon>Gunneridae</taxon>
        <taxon>Pentapetalae</taxon>
        <taxon>rosids</taxon>
        <taxon>malvids</taxon>
        <taxon>Brassicales</taxon>
        <taxon>Brassicaceae</taxon>
        <taxon>Brassiceae</taxon>
        <taxon>Eruca</taxon>
    </lineage>
</organism>
<comment type="catalytic activity">
    <reaction evidence="5">
        <text>L-proline + a quinone = (S)-1-pyrroline-5-carboxylate + a quinol + H(+)</text>
        <dbReference type="Rhea" id="RHEA:23784"/>
        <dbReference type="ChEBI" id="CHEBI:15378"/>
        <dbReference type="ChEBI" id="CHEBI:17388"/>
        <dbReference type="ChEBI" id="CHEBI:24646"/>
        <dbReference type="ChEBI" id="CHEBI:60039"/>
        <dbReference type="ChEBI" id="CHEBI:132124"/>
        <dbReference type="EC" id="1.5.5.2"/>
    </reaction>
</comment>
<dbReference type="PANTHER" id="PTHR13914">
    <property type="entry name" value="PROLINE OXIDASE"/>
    <property type="match status" value="1"/>
</dbReference>
<feature type="domain" description="Proline dehydrogenase" evidence="6">
    <location>
        <begin position="1"/>
        <end position="81"/>
    </location>
</feature>
<dbReference type="AlphaFoldDB" id="A0ABC8KBQ1"/>
<evidence type="ECO:0000256" key="3">
    <source>
        <dbReference type="ARBA" id="ARBA00023002"/>
    </source>
</evidence>
<comment type="similarity">
    <text evidence="1 5">Belongs to the proline oxidase family.</text>
</comment>
<evidence type="ECO:0000256" key="4">
    <source>
        <dbReference type="ARBA" id="ARBA00023062"/>
    </source>
</evidence>
<dbReference type="GO" id="GO:0006560">
    <property type="term" value="P:proline metabolic process"/>
    <property type="evidence" value="ECO:0007669"/>
    <property type="project" value="UniProtKB-KW"/>
</dbReference>
<keyword evidence="4 5" id="KW-0642">Proline metabolism</keyword>
<protein>
    <recommendedName>
        <fullName evidence="2 5">Proline dehydrogenase</fullName>
        <ecNumber evidence="2 5">1.5.5.2</ecNumber>
    </recommendedName>
</protein>
<dbReference type="EMBL" id="CAKOAT010201599">
    <property type="protein sequence ID" value="CAH8354987.1"/>
    <property type="molecule type" value="Genomic_DNA"/>
</dbReference>
<dbReference type="SUPFAM" id="SSF51730">
    <property type="entry name" value="FAD-linked oxidoreductase"/>
    <property type="match status" value="1"/>
</dbReference>
<dbReference type="Pfam" id="PF01619">
    <property type="entry name" value="Pro_dh"/>
    <property type="match status" value="1"/>
</dbReference>
<dbReference type="Gene3D" id="3.20.20.220">
    <property type="match status" value="1"/>
</dbReference>
<proteinExistence type="inferred from homology"/>
<comment type="cofactor">
    <cofactor evidence="5">
        <name>FAD</name>
        <dbReference type="ChEBI" id="CHEBI:57692"/>
    </cofactor>
</comment>
<evidence type="ECO:0000256" key="5">
    <source>
        <dbReference type="RuleBase" id="RU364054"/>
    </source>
</evidence>